<dbReference type="InterPro" id="IPR027417">
    <property type="entry name" value="P-loop_NTPase"/>
</dbReference>
<dbReference type="Proteomes" id="UP000181941">
    <property type="component" value="Unassembled WGS sequence"/>
</dbReference>
<reference evidence="3 4" key="1">
    <citation type="journal article" date="2016" name="Environ. Microbiol.">
        <title>Genomic resolution of a cold subsurface aquifer community provides metabolic insights for novel microbes adapted to high CO concentrations.</title>
        <authorList>
            <person name="Probst A.J."/>
            <person name="Castelle C.J."/>
            <person name="Singh A."/>
            <person name="Brown C.T."/>
            <person name="Anantharaman K."/>
            <person name="Sharon I."/>
            <person name="Hug L.A."/>
            <person name="Burstein D."/>
            <person name="Emerson J.B."/>
            <person name="Thomas B.C."/>
            <person name="Banfield J.F."/>
        </authorList>
    </citation>
    <scope>NUCLEOTIDE SEQUENCE [LARGE SCALE GENOMIC DNA]</scope>
    <source>
        <strain evidence="3">CG1_02_32_51</strain>
    </source>
</reference>
<evidence type="ECO:0000259" key="1">
    <source>
        <dbReference type="Pfam" id="PF05970"/>
    </source>
</evidence>
<dbReference type="InterPro" id="IPR051055">
    <property type="entry name" value="PIF1_helicase"/>
</dbReference>
<dbReference type="Gene3D" id="3.40.50.300">
    <property type="entry name" value="P-loop containing nucleotide triphosphate hydrolases"/>
    <property type="match status" value="2"/>
</dbReference>
<name>A0A1J4UDC1_9BACT</name>
<dbReference type="SUPFAM" id="SSF52540">
    <property type="entry name" value="P-loop containing nucleoside triphosphate hydrolases"/>
    <property type="match status" value="2"/>
</dbReference>
<dbReference type="CDD" id="cd18809">
    <property type="entry name" value="SF1_C_RecD"/>
    <property type="match status" value="1"/>
</dbReference>
<dbReference type="STRING" id="1805238.AUJ23_00225"/>
<dbReference type="AlphaFoldDB" id="A0A1J4UDC1"/>
<protein>
    <submittedName>
        <fullName evidence="3">AAA family ATPase</fullName>
    </submittedName>
</protein>
<dbReference type="FunFam" id="3.40.50.300:FF:001498">
    <property type="entry name" value="ATP-dependent DNA helicase"/>
    <property type="match status" value="1"/>
</dbReference>
<dbReference type="EMBL" id="MNVC01000003">
    <property type="protein sequence ID" value="OIO20494.1"/>
    <property type="molecule type" value="Genomic_DNA"/>
</dbReference>
<feature type="domain" description="DNA helicase Pif1-like DEAD-box helicase" evidence="1">
    <location>
        <begin position="23"/>
        <end position="226"/>
    </location>
</feature>
<organism evidence="3 4">
    <name type="scientific">Candidatus Magasanikbacteria bacterium CG1_02_32_51</name>
    <dbReference type="NCBI Taxonomy" id="1805238"/>
    <lineage>
        <taxon>Bacteria</taxon>
        <taxon>Candidatus Magasanikiibacteriota</taxon>
    </lineage>
</organism>
<dbReference type="GO" id="GO:0000723">
    <property type="term" value="P:telomere maintenance"/>
    <property type="evidence" value="ECO:0007669"/>
    <property type="project" value="InterPro"/>
</dbReference>
<dbReference type="GO" id="GO:0003678">
    <property type="term" value="F:DNA helicase activity"/>
    <property type="evidence" value="ECO:0007669"/>
    <property type="project" value="InterPro"/>
</dbReference>
<dbReference type="Pfam" id="PF13280">
    <property type="entry name" value="WYL"/>
    <property type="match status" value="1"/>
</dbReference>
<dbReference type="InterPro" id="IPR026881">
    <property type="entry name" value="WYL_dom"/>
</dbReference>
<accession>A0A1J4UDC1</accession>
<dbReference type="InterPro" id="IPR010285">
    <property type="entry name" value="DNA_helicase_pif1-like_DEAD"/>
</dbReference>
<dbReference type="Pfam" id="PF05970">
    <property type="entry name" value="PIF1"/>
    <property type="match status" value="1"/>
</dbReference>
<feature type="domain" description="WYL" evidence="2">
    <location>
        <begin position="465"/>
        <end position="531"/>
    </location>
</feature>
<gene>
    <name evidence="3" type="ORF">AUJ23_00225</name>
</gene>
<dbReference type="GO" id="GO:0006281">
    <property type="term" value="P:DNA repair"/>
    <property type="evidence" value="ECO:0007669"/>
    <property type="project" value="InterPro"/>
</dbReference>
<sequence length="534" mass="61907">MKKNKPSKQTIDLNPQFQYAYEIMENSDKNVFVTGRAGTGKSTLLKYFRENTKKKIVVLAPTGVASINIGGQTIHSFFRFKPGITRDNLEKISGAKAEIYKKLDAIVIDEISMVRADLLDCIDIFMRKNGRDKRRPFGGTQMIFIGDLYQLPPVVTSFEKKMFEEYYKSPYFFSADVFQVHQDAMFEENEKFSMLFIELEKIYRQSDDVFISLLNSIRNNTINDENILHLNTRYNKSFEDKKNLYIILTTTNAMADDTNSQELQKLSGKEHIFYGQIRGKFDEKFLPTERELHVKKGAHIMLLNNDSLGRWVNGTLAVVNDIVFDEESEQKVVEIVLENGEIEHVTPYNWDMYSFQYNKETRSISSNVVGSFSQYPFRLAWAVTIHKSQGKTFDKVVVDIGRGTFSSGQLYVALSRCTSFEGLVLKKMIEKKHVWTDWNVVKFVTSYQYKQANELFSVDEKIAFIKDAILQGKKIAIIYLKSDDSKSRRILVPYVIGEMEFRGKKYIGLEAYCEMRKDNRVFNIDRILELKNVD</sequence>
<dbReference type="Gene3D" id="2.30.30.940">
    <property type="match status" value="1"/>
</dbReference>
<comment type="caution">
    <text evidence="3">The sequence shown here is derived from an EMBL/GenBank/DDBJ whole genome shotgun (WGS) entry which is preliminary data.</text>
</comment>
<dbReference type="PANTHER" id="PTHR47642">
    <property type="entry name" value="ATP-DEPENDENT DNA HELICASE"/>
    <property type="match status" value="1"/>
</dbReference>
<dbReference type="PROSITE" id="PS52050">
    <property type="entry name" value="WYL"/>
    <property type="match status" value="1"/>
</dbReference>
<evidence type="ECO:0000313" key="3">
    <source>
        <dbReference type="EMBL" id="OIO20494.1"/>
    </source>
</evidence>
<evidence type="ECO:0000313" key="4">
    <source>
        <dbReference type="Proteomes" id="UP000181941"/>
    </source>
</evidence>
<proteinExistence type="predicted"/>
<evidence type="ECO:0000259" key="2">
    <source>
        <dbReference type="Pfam" id="PF13280"/>
    </source>
</evidence>